<dbReference type="Proteomes" id="UP000027138">
    <property type="component" value="Unassembled WGS sequence"/>
</dbReference>
<organism evidence="2 3">
    <name type="scientific">Jatropha curcas</name>
    <name type="common">Barbados nut</name>
    <dbReference type="NCBI Taxonomy" id="180498"/>
    <lineage>
        <taxon>Eukaryota</taxon>
        <taxon>Viridiplantae</taxon>
        <taxon>Streptophyta</taxon>
        <taxon>Embryophyta</taxon>
        <taxon>Tracheophyta</taxon>
        <taxon>Spermatophyta</taxon>
        <taxon>Magnoliopsida</taxon>
        <taxon>eudicotyledons</taxon>
        <taxon>Gunneridae</taxon>
        <taxon>Pentapetalae</taxon>
        <taxon>rosids</taxon>
        <taxon>fabids</taxon>
        <taxon>Malpighiales</taxon>
        <taxon>Euphorbiaceae</taxon>
        <taxon>Crotonoideae</taxon>
        <taxon>Jatropheae</taxon>
        <taxon>Jatropha</taxon>
    </lineage>
</organism>
<sequence>MAHLPEIPASAYTPEMDILGVIPDIPVFEGDRVPVSRNALTPGTRPLQLLPMPGSDFLIWHDADAMHGFQSEELEIGRLWRHQSRQAGAVSRLQMEVDRLRIRLEVEGIPLDFSDEEEGDDDDSSSEDAPLPPPSSVRQAAAGPSRRRH</sequence>
<evidence type="ECO:0000313" key="2">
    <source>
        <dbReference type="EMBL" id="KDP36692.1"/>
    </source>
</evidence>
<proteinExistence type="predicted"/>
<evidence type="ECO:0000313" key="3">
    <source>
        <dbReference type="Proteomes" id="UP000027138"/>
    </source>
</evidence>
<protein>
    <submittedName>
        <fullName evidence="2">Uncharacterized protein</fullName>
    </submittedName>
</protein>
<dbReference type="EMBL" id="KK914421">
    <property type="protein sequence ID" value="KDP36692.1"/>
    <property type="molecule type" value="Genomic_DNA"/>
</dbReference>
<name>A0A067KKP9_JATCU</name>
<feature type="compositionally biased region" description="Acidic residues" evidence="1">
    <location>
        <begin position="113"/>
        <end position="126"/>
    </location>
</feature>
<dbReference type="AlphaFoldDB" id="A0A067KKP9"/>
<evidence type="ECO:0000256" key="1">
    <source>
        <dbReference type="SAM" id="MobiDB-lite"/>
    </source>
</evidence>
<gene>
    <name evidence="2" type="ORF">JCGZ_08860</name>
</gene>
<feature type="region of interest" description="Disordered" evidence="1">
    <location>
        <begin position="111"/>
        <end position="149"/>
    </location>
</feature>
<accession>A0A067KKP9</accession>
<keyword evidence="3" id="KW-1185">Reference proteome</keyword>
<reference evidence="2 3" key="1">
    <citation type="journal article" date="2014" name="PLoS ONE">
        <title>Global Analysis of Gene Expression Profiles in Physic Nut (Jatropha curcas L.) Seedlings Exposed to Salt Stress.</title>
        <authorList>
            <person name="Zhang L."/>
            <person name="Zhang C."/>
            <person name="Wu P."/>
            <person name="Chen Y."/>
            <person name="Li M."/>
            <person name="Jiang H."/>
            <person name="Wu G."/>
        </authorList>
    </citation>
    <scope>NUCLEOTIDE SEQUENCE [LARGE SCALE GENOMIC DNA]</scope>
    <source>
        <strain evidence="3">cv. GZQX0401</strain>
        <tissue evidence="2">Young leaves</tissue>
    </source>
</reference>